<dbReference type="InterPro" id="IPR012910">
    <property type="entry name" value="Plug_dom"/>
</dbReference>
<evidence type="ECO:0000256" key="2">
    <source>
        <dbReference type="ARBA" id="ARBA00022448"/>
    </source>
</evidence>
<keyword evidence="6 11" id="KW-0798">TonB box</keyword>
<dbReference type="GO" id="GO:0044718">
    <property type="term" value="P:siderophore transmembrane transport"/>
    <property type="evidence" value="ECO:0007669"/>
    <property type="project" value="TreeGrafter"/>
</dbReference>
<keyword evidence="5" id="KW-0732">Signal</keyword>
<dbReference type="PROSITE" id="PS52016">
    <property type="entry name" value="TONB_DEPENDENT_REC_3"/>
    <property type="match status" value="1"/>
</dbReference>
<evidence type="ECO:0000313" key="15">
    <source>
        <dbReference type="Proteomes" id="UP000255469"/>
    </source>
</evidence>
<dbReference type="Proteomes" id="UP000255469">
    <property type="component" value="Unassembled WGS sequence"/>
</dbReference>
<reference evidence="14 15" key="1">
    <citation type="submission" date="2018-06" db="EMBL/GenBank/DDBJ databases">
        <authorList>
            <consortium name="Pathogen Informatics"/>
            <person name="Doyle S."/>
        </authorList>
    </citation>
    <scope>NUCLEOTIDE SEQUENCE [LARGE SCALE GENOMIC DNA]</scope>
    <source>
        <strain evidence="14 15">NCTC13067</strain>
    </source>
</reference>
<comment type="subcellular location">
    <subcellularLocation>
        <location evidence="1 10">Cell outer membrane</location>
        <topology evidence="1 10">Multi-pass membrane protein</topology>
    </subcellularLocation>
</comment>
<evidence type="ECO:0000256" key="11">
    <source>
        <dbReference type="RuleBase" id="RU003357"/>
    </source>
</evidence>
<dbReference type="PANTHER" id="PTHR30069:SF29">
    <property type="entry name" value="HEMOGLOBIN AND HEMOGLOBIN-HAPTOGLOBIN-BINDING PROTEIN 1-RELATED"/>
    <property type="match status" value="1"/>
</dbReference>
<dbReference type="AlphaFoldDB" id="A0A379E3Y9"/>
<name>A0A379E3Y9_9BACT</name>
<evidence type="ECO:0000256" key="5">
    <source>
        <dbReference type="ARBA" id="ARBA00022729"/>
    </source>
</evidence>
<dbReference type="InterPro" id="IPR037066">
    <property type="entry name" value="Plug_dom_sf"/>
</dbReference>
<dbReference type="GO" id="GO:0009279">
    <property type="term" value="C:cell outer membrane"/>
    <property type="evidence" value="ECO:0007669"/>
    <property type="project" value="UniProtKB-SubCell"/>
</dbReference>
<evidence type="ECO:0000256" key="1">
    <source>
        <dbReference type="ARBA" id="ARBA00004571"/>
    </source>
</evidence>
<dbReference type="PANTHER" id="PTHR30069">
    <property type="entry name" value="TONB-DEPENDENT OUTER MEMBRANE RECEPTOR"/>
    <property type="match status" value="1"/>
</dbReference>
<dbReference type="Gene3D" id="2.170.130.10">
    <property type="entry name" value="TonB-dependent receptor, plug domain"/>
    <property type="match status" value="1"/>
</dbReference>
<evidence type="ECO:0000259" key="13">
    <source>
        <dbReference type="Pfam" id="PF07715"/>
    </source>
</evidence>
<dbReference type="Pfam" id="PF07715">
    <property type="entry name" value="Plug"/>
    <property type="match status" value="1"/>
</dbReference>
<evidence type="ECO:0000256" key="7">
    <source>
        <dbReference type="ARBA" id="ARBA00023136"/>
    </source>
</evidence>
<comment type="similarity">
    <text evidence="10 11">Belongs to the TonB-dependent receptor family.</text>
</comment>
<dbReference type="SUPFAM" id="SSF56935">
    <property type="entry name" value="Porins"/>
    <property type="match status" value="1"/>
</dbReference>
<protein>
    <submittedName>
        <fullName evidence="14">Outer membrane cobalamin translocator</fullName>
    </submittedName>
</protein>
<accession>A0A379E3Y9</accession>
<evidence type="ECO:0000256" key="9">
    <source>
        <dbReference type="ARBA" id="ARBA00023237"/>
    </source>
</evidence>
<dbReference type="InterPro" id="IPR039426">
    <property type="entry name" value="TonB-dep_rcpt-like"/>
</dbReference>
<evidence type="ECO:0000313" key="14">
    <source>
        <dbReference type="EMBL" id="SUB87457.1"/>
    </source>
</evidence>
<evidence type="ECO:0000256" key="6">
    <source>
        <dbReference type="ARBA" id="ARBA00023077"/>
    </source>
</evidence>
<feature type="domain" description="TonB-dependent receptor plug" evidence="13">
    <location>
        <begin position="138"/>
        <end position="243"/>
    </location>
</feature>
<sequence length="743" mass="83639">MNIAGMTSAFFTNFPAERHIDTDRSPQFRKVLLLLQPFAGRTMTVRAGFLFIFYMYKPTIQKRSALKFKHFSNHGYSLFAVLGKEVLIGVLSVATLQHATAKGISIEADKAETDSTASRNVMLQEVNVTGTRAPLTVSQQARMVTVLSREDIQAAPVQSVNDLLKYAAGVDVRQKGPLGALTDVSIRGGNSEQITVLLNGINICDAQTGHNAFDFPVDISEIERIEVLEGPAARVYGTSSLLGAINIVTRTPEKTSLSAHAEGGSYGYFGVGIRGNIASANRWNNQLSASYTRSDGYLRSKAGSLNADYRTAKAFYQGNYTDEDMAVRWHAGLSVKDFGANTFYSARYDDQFEHTFKTFTALQAENLHGRFHIRPSIYWNRSMDRFELFRDAPDKYPFNYHRTDIYGVNLNAYFDWTLGRTAVGAELRNEDLVSGNLGEPLSRPKHIHGTDRDYTVGLNRTNIQFILEHNIILERFTLSAGLIAVRNSQADMPMRVYPGIDASYRMGNWKLYASYNSSLRMPSVTELFYSVGGYKADKHLRPEELSALETGLKYDDKGITAKASLYWNHHRNLIDWISDGTKDANGALVWKSVNFGTINDFGVEAAVDLNLHQLLPTQRFFRKIGVAYNFINQDKAEEKGNVSKYTLEYLKHKLVCTLQLNLWHSLDLGLNYRFQHRMGSYIDTNNERHDYRSYGIVDARMSWNAQKWAAYVEGNNLFGTHYVDYGNVPQPSVWVVTGISIHL</sequence>
<dbReference type="EMBL" id="UGTM01000001">
    <property type="protein sequence ID" value="SUB87457.1"/>
    <property type="molecule type" value="Genomic_DNA"/>
</dbReference>
<keyword evidence="4 10" id="KW-0812">Transmembrane</keyword>
<dbReference type="GO" id="GO:0015344">
    <property type="term" value="F:siderophore uptake transmembrane transporter activity"/>
    <property type="evidence" value="ECO:0007669"/>
    <property type="project" value="TreeGrafter"/>
</dbReference>
<keyword evidence="8" id="KW-0675">Receptor</keyword>
<dbReference type="InterPro" id="IPR000531">
    <property type="entry name" value="Beta-barrel_TonB"/>
</dbReference>
<keyword evidence="3 10" id="KW-1134">Transmembrane beta strand</keyword>
<feature type="domain" description="TonB-dependent receptor-like beta-barrel" evidence="12">
    <location>
        <begin position="280"/>
        <end position="717"/>
    </location>
</feature>
<dbReference type="Gene3D" id="2.40.170.20">
    <property type="entry name" value="TonB-dependent receptor, beta-barrel domain"/>
    <property type="match status" value="1"/>
</dbReference>
<evidence type="ECO:0000256" key="3">
    <source>
        <dbReference type="ARBA" id="ARBA00022452"/>
    </source>
</evidence>
<proteinExistence type="inferred from homology"/>
<dbReference type="Pfam" id="PF00593">
    <property type="entry name" value="TonB_dep_Rec_b-barrel"/>
    <property type="match status" value="1"/>
</dbReference>
<evidence type="ECO:0000256" key="8">
    <source>
        <dbReference type="ARBA" id="ARBA00023170"/>
    </source>
</evidence>
<keyword evidence="2 10" id="KW-0813">Transport</keyword>
<evidence type="ECO:0000256" key="10">
    <source>
        <dbReference type="PROSITE-ProRule" id="PRU01360"/>
    </source>
</evidence>
<gene>
    <name evidence="14" type="primary">btuB_2</name>
    <name evidence="14" type="ORF">NCTC13067_01125</name>
</gene>
<keyword evidence="9 10" id="KW-0998">Cell outer membrane</keyword>
<evidence type="ECO:0000256" key="4">
    <source>
        <dbReference type="ARBA" id="ARBA00022692"/>
    </source>
</evidence>
<evidence type="ECO:0000259" key="12">
    <source>
        <dbReference type="Pfam" id="PF00593"/>
    </source>
</evidence>
<keyword evidence="7 10" id="KW-0472">Membrane</keyword>
<organism evidence="14 15">
    <name type="scientific">Prevotella denticola</name>
    <dbReference type="NCBI Taxonomy" id="28129"/>
    <lineage>
        <taxon>Bacteria</taxon>
        <taxon>Pseudomonadati</taxon>
        <taxon>Bacteroidota</taxon>
        <taxon>Bacteroidia</taxon>
        <taxon>Bacteroidales</taxon>
        <taxon>Prevotellaceae</taxon>
        <taxon>Prevotella</taxon>
    </lineage>
</organism>
<dbReference type="InterPro" id="IPR036942">
    <property type="entry name" value="Beta-barrel_TonB_sf"/>
</dbReference>